<feature type="signal peptide" evidence="1">
    <location>
        <begin position="1"/>
        <end position="30"/>
    </location>
</feature>
<reference evidence="2" key="1">
    <citation type="submission" date="2021-01" db="EMBL/GenBank/DDBJ databases">
        <authorList>
            <consortium name="Genoscope - CEA"/>
            <person name="William W."/>
        </authorList>
    </citation>
    <scope>NUCLEOTIDE SEQUENCE</scope>
</reference>
<gene>
    <name evidence="2" type="ORF">DARMORV10_A02P10610.1</name>
</gene>
<keyword evidence="1" id="KW-0732">Signal</keyword>
<accession>A0A816WSS6</accession>
<sequence>MAAEWLSGSFGCAEELRCFFLLFFWSPAACLCADQPSLGSVSVLFLYQAGKINGGFSVVGACARILAVGLVNCGEAFRWRCVLR</sequence>
<evidence type="ECO:0000256" key="1">
    <source>
        <dbReference type="SAM" id="SignalP"/>
    </source>
</evidence>
<proteinExistence type="predicted"/>
<feature type="chain" id="PRO_5033061050" evidence="1">
    <location>
        <begin position="31"/>
        <end position="84"/>
    </location>
</feature>
<dbReference type="AlphaFoldDB" id="A0A816WSS6"/>
<dbReference type="EMBL" id="HG994356">
    <property type="protein sequence ID" value="CAF2137807.1"/>
    <property type="molecule type" value="Genomic_DNA"/>
</dbReference>
<name>A0A816WSS6_BRANA</name>
<protein>
    <submittedName>
        <fullName evidence="2">(rape) hypothetical protein</fullName>
    </submittedName>
</protein>
<evidence type="ECO:0000313" key="2">
    <source>
        <dbReference type="EMBL" id="CAF2137807.1"/>
    </source>
</evidence>
<dbReference type="Proteomes" id="UP001295469">
    <property type="component" value="Chromosome A02"/>
</dbReference>
<organism evidence="2">
    <name type="scientific">Brassica napus</name>
    <name type="common">Rape</name>
    <dbReference type="NCBI Taxonomy" id="3708"/>
    <lineage>
        <taxon>Eukaryota</taxon>
        <taxon>Viridiplantae</taxon>
        <taxon>Streptophyta</taxon>
        <taxon>Embryophyta</taxon>
        <taxon>Tracheophyta</taxon>
        <taxon>Spermatophyta</taxon>
        <taxon>Magnoliopsida</taxon>
        <taxon>eudicotyledons</taxon>
        <taxon>Gunneridae</taxon>
        <taxon>Pentapetalae</taxon>
        <taxon>rosids</taxon>
        <taxon>malvids</taxon>
        <taxon>Brassicales</taxon>
        <taxon>Brassicaceae</taxon>
        <taxon>Brassiceae</taxon>
        <taxon>Brassica</taxon>
    </lineage>
</organism>